<dbReference type="PANTHER" id="PTHR42966">
    <property type="entry name" value="N-ACETYLNEURAMINATE SYNTHASE"/>
    <property type="match status" value="1"/>
</dbReference>
<sequence length="347" mass="38051">MKINNRKIGPGEPVFIIAELSANHGQDFSVALDTIHAMREAGADAVKLQTYRPDTITLESAREYFQINQGTIWDGKTLYQLYTEAATPWDWYPRLRRAAEALGLICFSSPFDKTAIDYLQTMDAPAYKIASFEITDIPLIRYAASKGKPIILSTGIAELPDIEEAVAAARETGNTEIAILKCASVYPTPFEELNLRAMPYLAERFSVPVGLSDHTVGHLAAVAATALGASIIEKHFILDKALGGPDAAFSLDPVEFAAMVKAVRDVERALGRADYTISERVGKSREHARSLFAVKSIQAHEPFTEANVKSIRPGFGLHPRYLTDILGKKAKVTIEKGTPLSWDMIAD</sequence>
<dbReference type="CDD" id="cd11615">
    <property type="entry name" value="SAF_NeuB_like"/>
    <property type="match status" value="1"/>
</dbReference>
<dbReference type="InterPro" id="IPR013785">
    <property type="entry name" value="Aldolase_TIM"/>
</dbReference>
<dbReference type="InterPro" id="IPR006190">
    <property type="entry name" value="SAF_AFP_Neu5Ac"/>
</dbReference>
<organism evidence="2">
    <name type="scientific">uncultured Nitrospirae bacterium MY2-1F</name>
    <dbReference type="NCBI Taxonomy" id="798576"/>
    <lineage>
        <taxon>Bacteria</taxon>
        <taxon>Pseudomonadati</taxon>
        <taxon>Nitrospirota</taxon>
        <taxon>environmental samples</taxon>
    </lineage>
</organism>
<dbReference type="Pfam" id="PF03102">
    <property type="entry name" value="NeuB"/>
    <property type="match status" value="1"/>
</dbReference>
<dbReference type="InterPro" id="IPR013132">
    <property type="entry name" value="PseI/NeuA/B-like_N"/>
</dbReference>
<dbReference type="InterPro" id="IPR057736">
    <property type="entry name" value="SAF_PseI/NeuA/NeuB"/>
</dbReference>
<dbReference type="Gene3D" id="3.90.1210.10">
    <property type="entry name" value="Antifreeze-like/N-acetylneuraminic acid synthase C-terminal domain"/>
    <property type="match status" value="1"/>
</dbReference>
<evidence type="ECO:0000313" key="2">
    <source>
        <dbReference type="EMBL" id="ADI87665.1"/>
    </source>
</evidence>
<dbReference type="PANTHER" id="PTHR42966:SF2">
    <property type="entry name" value="PSEUDAMINIC ACID SYNTHASE"/>
    <property type="match status" value="1"/>
</dbReference>
<dbReference type="NCBIfam" id="TIGR03586">
    <property type="entry name" value="PseI"/>
    <property type="match status" value="1"/>
</dbReference>
<dbReference type="PROSITE" id="PS50844">
    <property type="entry name" value="AFP_LIKE"/>
    <property type="match status" value="1"/>
</dbReference>
<dbReference type="GO" id="GO:0047444">
    <property type="term" value="F:N-acylneuraminate-9-phosphate synthase activity"/>
    <property type="evidence" value="ECO:0007669"/>
    <property type="project" value="TreeGrafter"/>
</dbReference>
<feature type="domain" description="AFP-like" evidence="1">
    <location>
        <begin position="290"/>
        <end position="347"/>
    </location>
</feature>
<dbReference type="SUPFAM" id="SSF51269">
    <property type="entry name" value="AFP III-like domain"/>
    <property type="match status" value="1"/>
</dbReference>
<dbReference type="AlphaFoldDB" id="D9MNX6"/>
<dbReference type="EMBL" id="HM454279">
    <property type="protein sequence ID" value="ADI87665.1"/>
    <property type="molecule type" value="Genomic_DNA"/>
</dbReference>
<dbReference type="InterPro" id="IPR036732">
    <property type="entry name" value="AFP_Neu5c_C_sf"/>
</dbReference>
<dbReference type="SUPFAM" id="SSF51569">
    <property type="entry name" value="Aldolase"/>
    <property type="match status" value="1"/>
</dbReference>
<name>D9MNX6_9BACT</name>
<gene>
    <name evidence="2" type="ORF">LW1_0130</name>
</gene>
<dbReference type="InterPro" id="IPR051690">
    <property type="entry name" value="PseI-like"/>
</dbReference>
<dbReference type="Pfam" id="PF08666">
    <property type="entry name" value="SAF"/>
    <property type="match status" value="1"/>
</dbReference>
<protein>
    <submittedName>
        <fullName evidence="2">N-acylneuraminate-9-phosphate synthase</fullName>
    </submittedName>
</protein>
<dbReference type="Gene3D" id="3.20.20.70">
    <property type="entry name" value="Aldolase class I"/>
    <property type="match status" value="1"/>
</dbReference>
<dbReference type="GO" id="GO:0016051">
    <property type="term" value="P:carbohydrate biosynthetic process"/>
    <property type="evidence" value="ECO:0007669"/>
    <property type="project" value="InterPro"/>
</dbReference>
<proteinExistence type="predicted"/>
<dbReference type="InterPro" id="IPR013974">
    <property type="entry name" value="SAF"/>
</dbReference>
<dbReference type="SMART" id="SM00858">
    <property type="entry name" value="SAF"/>
    <property type="match status" value="1"/>
</dbReference>
<dbReference type="InterPro" id="IPR020030">
    <property type="entry name" value="Pseudaminic_synth_PseI"/>
</dbReference>
<reference evidence="2" key="1">
    <citation type="journal article" date="2011" name="Appl. Environ. Microbiol.">
        <title>Metagenomic analysis reveals unexpected subgenomic diversity of magnetotactic bacteria within the phylum Nitrospirae.</title>
        <authorList>
            <person name="Lin W."/>
            <person name="Jogler C."/>
            <person name="Schuler D."/>
            <person name="Pan Y."/>
        </authorList>
    </citation>
    <scope>NUCLEOTIDE SEQUENCE</scope>
</reference>
<accession>D9MNX6</accession>
<evidence type="ECO:0000259" key="1">
    <source>
        <dbReference type="PROSITE" id="PS50844"/>
    </source>
</evidence>